<proteinExistence type="predicted"/>
<dbReference type="Proteomes" id="UP000076871">
    <property type="component" value="Unassembled WGS sequence"/>
</dbReference>
<accession>A0A165FVQ9</accession>
<name>A0A165FVQ9_9APHY</name>
<sequence>MSNTIALRRALRGTAQLVQGIDKETHQGTHILLTKLSRSVIPADIKRLCGKNKVDHVSDVKLDYYRFTPTGRAWVEVTAPIHLKKTLKALQNTVIGSTVLAPLVADPYAGPPIRMRGKKGFTEAVERGIVLGNGLNGGITGQGKNVVIYGLPRMMEPEAVRDFLKSFKLASMQEGQQVYKMEIQKESIKKSTFTSRYLVRLASVSEAHRVVRRIHMTYYQPENYGSRYPVHARVIY</sequence>
<dbReference type="RefSeq" id="XP_040767212.1">
    <property type="nucleotide sequence ID" value="XM_040908209.1"/>
</dbReference>
<dbReference type="GeneID" id="63825238"/>
<dbReference type="InterPro" id="IPR035979">
    <property type="entry name" value="RBD_domain_sf"/>
</dbReference>
<gene>
    <name evidence="1" type="ORF">LAESUDRAFT_722434</name>
</gene>
<dbReference type="EMBL" id="KV427611">
    <property type="protein sequence ID" value="KZT09472.1"/>
    <property type="molecule type" value="Genomic_DNA"/>
</dbReference>
<evidence type="ECO:0000313" key="2">
    <source>
        <dbReference type="Proteomes" id="UP000076871"/>
    </source>
</evidence>
<evidence type="ECO:0000313" key="1">
    <source>
        <dbReference type="EMBL" id="KZT09472.1"/>
    </source>
</evidence>
<organism evidence="1 2">
    <name type="scientific">Laetiporus sulphureus 93-53</name>
    <dbReference type="NCBI Taxonomy" id="1314785"/>
    <lineage>
        <taxon>Eukaryota</taxon>
        <taxon>Fungi</taxon>
        <taxon>Dikarya</taxon>
        <taxon>Basidiomycota</taxon>
        <taxon>Agaricomycotina</taxon>
        <taxon>Agaricomycetes</taxon>
        <taxon>Polyporales</taxon>
        <taxon>Laetiporus</taxon>
    </lineage>
</organism>
<dbReference type="OrthoDB" id="5541797at2759"/>
<protein>
    <recommendedName>
        <fullName evidence="3">RRM domain-containing protein</fullName>
    </recommendedName>
</protein>
<dbReference type="SUPFAM" id="SSF54928">
    <property type="entry name" value="RNA-binding domain, RBD"/>
    <property type="match status" value="1"/>
</dbReference>
<reference evidence="1 2" key="1">
    <citation type="journal article" date="2016" name="Mol. Biol. Evol.">
        <title>Comparative Genomics of Early-Diverging Mushroom-Forming Fungi Provides Insights into the Origins of Lignocellulose Decay Capabilities.</title>
        <authorList>
            <person name="Nagy L.G."/>
            <person name="Riley R."/>
            <person name="Tritt A."/>
            <person name="Adam C."/>
            <person name="Daum C."/>
            <person name="Floudas D."/>
            <person name="Sun H."/>
            <person name="Yadav J.S."/>
            <person name="Pangilinan J."/>
            <person name="Larsson K.H."/>
            <person name="Matsuura K."/>
            <person name="Barry K."/>
            <person name="Labutti K."/>
            <person name="Kuo R."/>
            <person name="Ohm R.A."/>
            <person name="Bhattacharya S.S."/>
            <person name="Shirouzu T."/>
            <person name="Yoshinaga Y."/>
            <person name="Martin F.M."/>
            <person name="Grigoriev I.V."/>
            <person name="Hibbett D.S."/>
        </authorList>
    </citation>
    <scope>NUCLEOTIDE SEQUENCE [LARGE SCALE GENOMIC DNA]</scope>
    <source>
        <strain evidence="1 2">93-53</strain>
    </source>
</reference>
<evidence type="ECO:0008006" key="3">
    <source>
        <dbReference type="Google" id="ProtNLM"/>
    </source>
</evidence>
<dbReference type="AlphaFoldDB" id="A0A165FVQ9"/>
<dbReference type="GO" id="GO:0003676">
    <property type="term" value="F:nucleic acid binding"/>
    <property type="evidence" value="ECO:0007669"/>
    <property type="project" value="InterPro"/>
</dbReference>
<dbReference type="InParanoid" id="A0A165FVQ9"/>
<keyword evidence="2" id="KW-1185">Reference proteome</keyword>